<evidence type="ECO:0000313" key="2">
    <source>
        <dbReference type="EMBL" id="NKY87311.1"/>
    </source>
</evidence>
<organism evidence="2 3">
    <name type="scientific">Nocardia veterana</name>
    <dbReference type="NCBI Taxonomy" id="132249"/>
    <lineage>
        <taxon>Bacteria</taxon>
        <taxon>Bacillati</taxon>
        <taxon>Actinomycetota</taxon>
        <taxon>Actinomycetes</taxon>
        <taxon>Mycobacteriales</taxon>
        <taxon>Nocardiaceae</taxon>
        <taxon>Nocardia</taxon>
    </lineage>
</organism>
<dbReference type="Proteomes" id="UP000523447">
    <property type="component" value="Unassembled WGS sequence"/>
</dbReference>
<protein>
    <submittedName>
        <fullName evidence="2">Uncharacterized protein</fullName>
    </submittedName>
</protein>
<reference evidence="2 3" key="1">
    <citation type="submission" date="2020-04" db="EMBL/GenBank/DDBJ databases">
        <title>MicrobeNet Type strains.</title>
        <authorList>
            <person name="Nicholson A.C."/>
        </authorList>
    </citation>
    <scope>NUCLEOTIDE SEQUENCE [LARGE SCALE GENOMIC DNA]</scope>
    <source>
        <strain evidence="2 3">DSM 44445</strain>
    </source>
</reference>
<gene>
    <name evidence="2" type="ORF">HGA07_16940</name>
</gene>
<dbReference type="RefSeq" id="WP_040718843.1">
    <property type="nucleotide sequence ID" value="NZ_CAWPHS010000009.1"/>
</dbReference>
<accession>A0A7X6LZB6</accession>
<feature type="signal peptide" evidence="1">
    <location>
        <begin position="1"/>
        <end position="33"/>
    </location>
</feature>
<evidence type="ECO:0000256" key="1">
    <source>
        <dbReference type="SAM" id="SignalP"/>
    </source>
</evidence>
<proteinExistence type="predicted"/>
<comment type="caution">
    <text evidence="2">The sequence shown here is derived from an EMBL/GenBank/DDBJ whole genome shotgun (WGS) entry which is preliminary data.</text>
</comment>
<dbReference type="AlphaFoldDB" id="A0A7X6LZB6"/>
<name>A0A7X6LZB6_9NOCA</name>
<keyword evidence="1" id="KW-0732">Signal</keyword>
<keyword evidence="3" id="KW-1185">Reference proteome</keyword>
<evidence type="ECO:0000313" key="3">
    <source>
        <dbReference type="Proteomes" id="UP000523447"/>
    </source>
</evidence>
<dbReference type="EMBL" id="JAAXPE010000017">
    <property type="protein sequence ID" value="NKY87311.1"/>
    <property type="molecule type" value="Genomic_DNA"/>
</dbReference>
<feature type="chain" id="PRO_5031557286" evidence="1">
    <location>
        <begin position="34"/>
        <end position="136"/>
    </location>
</feature>
<sequence>MKIGSNVRRPALLATAVVAMGWAAVSTAAPALAADSIDIKGVGPANVGVDYTCDAASGVSAIKVMVGDPNAEAPAATGAQPEITCDGQAQSTVVLLTGPDGAPAQLSRGQTVQVRVALVNARDIVVTGKANVYQLG</sequence>